<dbReference type="STRING" id="1381753.V2WLS1"/>
<evidence type="ECO:0000313" key="1">
    <source>
        <dbReference type="EMBL" id="ESK82537.1"/>
    </source>
</evidence>
<comment type="caution">
    <text evidence="1">The sequence shown here is derived from an EMBL/GenBank/DDBJ whole genome shotgun (WGS) entry which is preliminary data.</text>
</comment>
<dbReference type="Proteomes" id="UP000017559">
    <property type="component" value="Unassembled WGS sequence"/>
</dbReference>
<gene>
    <name evidence="1" type="ORF">Moror_14373</name>
</gene>
<dbReference type="AlphaFoldDB" id="V2WLS1"/>
<sequence length="161" mass="18379">MSAGGRWDMINDHCNYSNWHKTVQLDNSLLKKLVKAITEAKAQITEWEWDHTKPCPYDLPASMVTMAKVKRQLAEEDLKKEKECANPTSSTMMLSGMLIEGLEIEVIQRGLSTDVKMSKVTIFQETSIQKCCTTLLHRIHNFHETQVIHLPALCEHLEAVD</sequence>
<name>V2WLS1_MONRO</name>
<protein>
    <submittedName>
        <fullName evidence="1">Uncharacterized protein</fullName>
    </submittedName>
</protein>
<proteinExistence type="predicted"/>
<dbReference type="HOGENOM" id="CLU_1644160_0_0_1"/>
<organism evidence="1 2">
    <name type="scientific">Moniliophthora roreri (strain MCA 2997)</name>
    <name type="common">Cocoa frosty pod rot fungus</name>
    <name type="synonym">Crinipellis roreri</name>
    <dbReference type="NCBI Taxonomy" id="1381753"/>
    <lineage>
        <taxon>Eukaryota</taxon>
        <taxon>Fungi</taxon>
        <taxon>Dikarya</taxon>
        <taxon>Basidiomycota</taxon>
        <taxon>Agaricomycotina</taxon>
        <taxon>Agaricomycetes</taxon>
        <taxon>Agaricomycetidae</taxon>
        <taxon>Agaricales</taxon>
        <taxon>Marasmiineae</taxon>
        <taxon>Marasmiaceae</taxon>
        <taxon>Moniliophthora</taxon>
    </lineage>
</organism>
<dbReference type="OrthoDB" id="3257768at2759"/>
<dbReference type="EMBL" id="AWSO01001881">
    <property type="protein sequence ID" value="ESK82537.1"/>
    <property type="molecule type" value="Genomic_DNA"/>
</dbReference>
<keyword evidence="2" id="KW-1185">Reference proteome</keyword>
<dbReference type="KEGG" id="mrr:Moror_14373"/>
<reference evidence="1 2" key="1">
    <citation type="journal article" date="2014" name="BMC Genomics">
        <title>Genome and secretome analysis of the hemibiotrophic fungal pathogen, Moniliophthora roreri, which causes frosty pod rot disease of cacao: mechanisms of the biotrophic and necrotrophic phases.</title>
        <authorList>
            <person name="Meinhardt L.W."/>
            <person name="Costa G.G.L."/>
            <person name="Thomazella D.P.T."/>
            <person name="Teixeira P.J.P.L."/>
            <person name="Carazzolle M.F."/>
            <person name="Schuster S.C."/>
            <person name="Carlson J.E."/>
            <person name="Guiltinan M.J."/>
            <person name="Mieczkowski P."/>
            <person name="Farmer A."/>
            <person name="Ramaraj T."/>
            <person name="Crozier J."/>
            <person name="Davis R.E."/>
            <person name="Shao J."/>
            <person name="Melnick R.L."/>
            <person name="Pereira G.A.G."/>
            <person name="Bailey B.A."/>
        </authorList>
    </citation>
    <scope>NUCLEOTIDE SEQUENCE [LARGE SCALE GENOMIC DNA]</scope>
    <source>
        <strain evidence="1 2">MCA 2997</strain>
    </source>
</reference>
<evidence type="ECO:0000313" key="2">
    <source>
        <dbReference type="Proteomes" id="UP000017559"/>
    </source>
</evidence>
<accession>V2WLS1</accession>